<dbReference type="PROSITE" id="PS00463">
    <property type="entry name" value="ZN2_CY6_FUNGAL_1"/>
    <property type="match status" value="1"/>
</dbReference>
<evidence type="ECO:0000313" key="8">
    <source>
        <dbReference type="EMBL" id="KAF5593452.1"/>
    </source>
</evidence>
<dbReference type="Pfam" id="PF00172">
    <property type="entry name" value="Zn_clus"/>
    <property type="match status" value="1"/>
</dbReference>
<dbReference type="Pfam" id="PF00561">
    <property type="entry name" value="Abhydrolase_1"/>
    <property type="match status" value="1"/>
</dbReference>
<keyword evidence="3 8" id="KW-0238">DNA-binding</keyword>
<dbReference type="GO" id="GO:0000981">
    <property type="term" value="F:DNA-binding transcription factor activity, RNA polymerase II-specific"/>
    <property type="evidence" value="ECO:0007669"/>
    <property type="project" value="InterPro"/>
</dbReference>
<accession>A0A8H5PBF3</accession>
<evidence type="ECO:0000313" key="9">
    <source>
        <dbReference type="Proteomes" id="UP000544095"/>
    </source>
</evidence>
<proteinExistence type="predicted"/>
<evidence type="ECO:0000259" key="7">
    <source>
        <dbReference type="PROSITE" id="PS50048"/>
    </source>
</evidence>
<evidence type="ECO:0000256" key="2">
    <source>
        <dbReference type="ARBA" id="ARBA00023015"/>
    </source>
</evidence>
<protein>
    <submittedName>
        <fullName evidence="8">Zn(2)-C6 fungal-type DNA-binding domain-containing protein</fullName>
    </submittedName>
</protein>
<gene>
    <name evidence="8" type="ORF">FPANT_5148</name>
</gene>
<comment type="caution">
    <text evidence="8">The sequence shown here is derived from an EMBL/GenBank/DDBJ whole genome shotgun (WGS) entry which is preliminary data.</text>
</comment>
<dbReference type="InterPro" id="IPR051127">
    <property type="entry name" value="Fungal_SecMet_Regulators"/>
</dbReference>
<dbReference type="SUPFAM" id="SSF53474">
    <property type="entry name" value="alpha/beta-Hydrolases"/>
    <property type="match status" value="1"/>
</dbReference>
<dbReference type="SMART" id="SM00066">
    <property type="entry name" value="GAL4"/>
    <property type="match status" value="1"/>
</dbReference>
<dbReference type="GO" id="GO:0000435">
    <property type="term" value="P:positive regulation of transcription from RNA polymerase II promoter by galactose"/>
    <property type="evidence" value="ECO:0007669"/>
    <property type="project" value="TreeGrafter"/>
</dbReference>
<keyword evidence="1" id="KW-0479">Metal-binding</keyword>
<feature type="compositionally biased region" description="Low complexity" evidence="6">
    <location>
        <begin position="523"/>
        <end position="539"/>
    </location>
</feature>
<dbReference type="Pfam" id="PF04082">
    <property type="entry name" value="Fungal_trans"/>
    <property type="match status" value="1"/>
</dbReference>
<dbReference type="Proteomes" id="UP000544095">
    <property type="component" value="Unassembled WGS sequence"/>
</dbReference>
<evidence type="ECO:0000256" key="3">
    <source>
        <dbReference type="ARBA" id="ARBA00023125"/>
    </source>
</evidence>
<dbReference type="EMBL" id="JAAOAR010000241">
    <property type="protein sequence ID" value="KAF5593452.1"/>
    <property type="molecule type" value="Genomic_DNA"/>
</dbReference>
<feature type="region of interest" description="Disordered" evidence="6">
    <location>
        <begin position="523"/>
        <end position="551"/>
    </location>
</feature>
<reference evidence="8 9" key="1">
    <citation type="submission" date="2020-05" db="EMBL/GenBank/DDBJ databases">
        <title>Identification and distribution of gene clusters putatively required for synthesis of sphingolipid metabolism inhibitors in phylogenetically diverse species of the filamentous fungus Fusarium.</title>
        <authorList>
            <person name="Kim H.-S."/>
            <person name="Busman M."/>
            <person name="Brown D.W."/>
            <person name="Divon H."/>
            <person name="Uhlig S."/>
            <person name="Proctor R.H."/>
        </authorList>
    </citation>
    <scope>NUCLEOTIDE SEQUENCE [LARGE SCALE GENOMIC DNA]</scope>
    <source>
        <strain evidence="8 9">NRRL 25211</strain>
    </source>
</reference>
<evidence type="ECO:0000256" key="1">
    <source>
        <dbReference type="ARBA" id="ARBA00022723"/>
    </source>
</evidence>
<evidence type="ECO:0000256" key="4">
    <source>
        <dbReference type="ARBA" id="ARBA00023163"/>
    </source>
</evidence>
<dbReference type="GO" id="GO:0008270">
    <property type="term" value="F:zinc ion binding"/>
    <property type="evidence" value="ECO:0007669"/>
    <property type="project" value="InterPro"/>
</dbReference>
<feature type="domain" description="Zn(2)-C6 fungal-type" evidence="7">
    <location>
        <begin position="98"/>
        <end position="128"/>
    </location>
</feature>
<sequence>MLVADKLRVSRNDPKRLAQSGWTIDFNGLVQPSYLISSRGKVRDYRICRRLNRVRQGSSIIIHPPPAYGPDQNSSRRVMSSSTQDQPRPRKRHRIAESCKLCRSKKTRCDGGRPTCSSCQSKNTACEYNEPNVVLSSDILSKMADLEARVQVLESLPGNFPGRFHVATGTPPPLPDPSNAQSPIVDNPTLRFISSVTQTALTGEGDIQTRSGNTNDRATSFHGLNMSQVILPSREVADDFIECYEKLVYPMFPVLHMPTFKAKYLRIWESPSGDQALDTTFAATLTIVFALGCLNSSKTEPSLILSTAETFYERTRSLLPLDSLDRPSIEVVQYLLLMGNYLSFTKYSHRYCNTLAMAIQVAQTIDLHRADYSTTNQLQREMGRRVWHLCLTMQRLMSALFGWNSVPIVDNTCPSPQIIDDEYLLEEGEGCQPAATPSLLSALEVSMKIFDVVAGAREVNATSFSRALQMPELIRILQLNERLTEIEDSLPDHLKYKNQQEASSARERTLHLQAEAPLCQITSPAHKSSSSSPAGIGTSRSKHLTVTPRARTSQRNMAYLHTERCNCTGYPTQKPAVIFKASSALPRDVADPPPSYADSITKTFEILDAHQWRAEGLNVPGAILTYETFGSDGPLLLLIPGADGRGSVFHSSARFLAAHFTVVCWDRRGYSKSYLDGKQDFQQRLQTDADDAQRLILHLSGNGTASVFGTSSGAIVALQLLASHPECVTRLVAHEPPAFSLLPEESQPQAHGLINHIYDTYRAHGPDTAMRVFSAGLSEGPETSLMQSCMDSKRGDEIRANSLFWFEFELRQYTSASVDFEAIVKQKAKFILVVGEESGDGPVMSVMKVIAIQGDKEVLNISGGHLGYVLKPELWARNIIELLQ</sequence>
<dbReference type="GO" id="GO:0005634">
    <property type="term" value="C:nucleus"/>
    <property type="evidence" value="ECO:0007669"/>
    <property type="project" value="TreeGrafter"/>
</dbReference>
<keyword evidence="5" id="KW-0539">Nucleus</keyword>
<dbReference type="CDD" id="cd12148">
    <property type="entry name" value="fungal_TF_MHR"/>
    <property type="match status" value="1"/>
</dbReference>
<dbReference type="InterPro" id="IPR029058">
    <property type="entry name" value="AB_hydrolase_fold"/>
</dbReference>
<dbReference type="InterPro" id="IPR007219">
    <property type="entry name" value="XnlR_reg_dom"/>
</dbReference>
<dbReference type="SUPFAM" id="SSF57701">
    <property type="entry name" value="Zn2/Cys6 DNA-binding domain"/>
    <property type="match status" value="1"/>
</dbReference>
<dbReference type="InterPro" id="IPR036864">
    <property type="entry name" value="Zn2-C6_fun-type_DNA-bd_sf"/>
</dbReference>
<feature type="region of interest" description="Disordered" evidence="6">
    <location>
        <begin position="60"/>
        <end position="94"/>
    </location>
</feature>
<dbReference type="AlphaFoldDB" id="A0A8H5PBF3"/>
<dbReference type="GO" id="GO:0006351">
    <property type="term" value="P:DNA-templated transcription"/>
    <property type="evidence" value="ECO:0007669"/>
    <property type="project" value="InterPro"/>
</dbReference>
<feature type="compositionally biased region" description="Polar residues" evidence="6">
    <location>
        <begin position="71"/>
        <end position="86"/>
    </location>
</feature>
<dbReference type="Gene3D" id="3.40.50.1820">
    <property type="entry name" value="alpha/beta hydrolase"/>
    <property type="match status" value="1"/>
</dbReference>
<dbReference type="PANTHER" id="PTHR47424:SF3">
    <property type="entry name" value="REGULATORY PROTEIN GAL4"/>
    <property type="match status" value="1"/>
</dbReference>
<keyword evidence="2" id="KW-0805">Transcription regulation</keyword>
<name>A0A8H5PBF3_9HYPO</name>
<evidence type="ECO:0000256" key="5">
    <source>
        <dbReference type="ARBA" id="ARBA00023242"/>
    </source>
</evidence>
<dbReference type="Gene3D" id="4.10.240.10">
    <property type="entry name" value="Zn(2)-C6 fungal-type DNA-binding domain"/>
    <property type="match status" value="1"/>
</dbReference>
<dbReference type="PANTHER" id="PTHR47424">
    <property type="entry name" value="REGULATORY PROTEIN GAL4"/>
    <property type="match status" value="1"/>
</dbReference>
<dbReference type="PROSITE" id="PS50048">
    <property type="entry name" value="ZN2_CY6_FUNGAL_2"/>
    <property type="match status" value="1"/>
</dbReference>
<organism evidence="8 9">
    <name type="scientific">Fusarium pseudoanthophilum</name>
    <dbReference type="NCBI Taxonomy" id="48495"/>
    <lineage>
        <taxon>Eukaryota</taxon>
        <taxon>Fungi</taxon>
        <taxon>Dikarya</taxon>
        <taxon>Ascomycota</taxon>
        <taxon>Pezizomycotina</taxon>
        <taxon>Sordariomycetes</taxon>
        <taxon>Hypocreomycetidae</taxon>
        <taxon>Hypocreales</taxon>
        <taxon>Nectriaceae</taxon>
        <taxon>Fusarium</taxon>
        <taxon>Fusarium fujikuroi species complex</taxon>
    </lineage>
</organism>
<dbReference type="InterPro" id="IPR000073">
    <property type="entry name" value="AB_hydrolase_1"/>
</dbReference>
<dbReference type="SMART" id="SM00906">
    <property type="entry name" value="Fungal_trans"/>
    <property type="match status" value="1"/>
</dbReference>
<dbReference type="InterPro" id="IPR001138">
    <property type="entry name" value="Zn2Cys6_DnaBD"/>
</dbReference>
<keyword evidence="9" id="KW-1185">Reference proteome</keyword>
<dbReference type="CDD" id="cd00067">
    <property type="entry name" value="GAL4"/>
    <property type="match status" value="1"/>
</dbReference>
<dbReference type="GO" id="GO:0000978">
    <property type="term" value="F:RNA polymerase II cis-regulatory region sequence-specific DNA binding"/>
    <property type="evidence" value="ECO:0007669"/>
    <property type="project" value="TreeGrafter"/>
</dbReference>
<keyword evidence="4" id="KW-0804">Transcription</keyword>
<evidence type="ECO:0000256" key="6">
    <source>
        <dbReference type="SAM" id="MobiDB-lite"/>
    </source>
</evidence>